<dbReference type="Gramene" id="MELO3C034940.2.1">
    <property type="protein sequence ID" value="MELO3C034940.2.1"/>
    <property type="gene ID" value="MELO3C034940.2"/>
</dbReference>
<protein>
    <submittedName>
        <fullName evidence="1">Uncharacterized protein</fullName>
    </submittedName>
</protein>
<sequence length="123" mass="13925">MNVSKATVNVEASLSIAFFQFALERRSTRFFRVNLSYIERQLLLLTSTEEMRSILLPIRDIGFFASRGGSSTHKETELNHIHSVSIRFWFDCGSVCGSVKENGREISLRFFGVIDAAVMESVL</sequence>
<accession>A0A9I9EKC1</accession>
<organism evidence="1">
    <name type="scientific">Cucumis melo</name>
    <name type="common">Muskmelon</name>
    <dbReference type="NCBI Taxonomy" id="3656"/>
    <lineage>
        <taxon>Eukaryota</taxon>
        <taxon>Viridiplantae</taxon>
        <taxon>Streptophyta</taxon>
        <taxon>Embryophyta</taxon>
        <taxon>Tracheophyta</taxon>
        <taxon>Spermatophyta</taxon>
        <taxon>Magnoliopsida</taxon>
        <taxon>eudicotyledons</taxon>
        <taxon>Gunneridae</taxon>
        <taxon>Pentapetalae</taxon>
        <taxon>rosids</taxon>
        <taxon>fabids</taxon>
        <taxon>Cucurbitales</taxon>
        <taxon>Cucurbitaceae</taxon>
        <taxon>Benincaseae</taxon>
        <taxon>Cucumis</taxon>
    </lineage>
</organism>
<dbReference type="EnsemblPlants" id="MELO3C034940.2.1">
    <property type="protein sequence ID" value="MELO3C034940.2.1"/>
    <property type="gene ID" value="MELO3C034940.2"/>
</dbReference>
<proteinExistence type="predicted"/>
<reference evidence="1" key="1">
    <citation type="submission" date="2023-03" db="UniProtKB">
        <authorList>
            <consortium name="EnsemblPlants"/>
        </authorList>
    </citation>
    <scope>IDENTIFICATION</scope>
</reference>
<name>A0A9I9EKC1_CUCME</name>
<evidence type="ECO:0000313" key="1">
    <source>
        <dbReference type="EnsemblPlants" id="MELO3C034940.2.1"/>
    </source>
</evidence>
<dbReference type="AlphaFoldDB" id="A0A9I9EKC1"/>